<feature type="domain" description="Disease resistance R13L4/SHOC-2-like LRR" evidence="3">
    <location>
        <begin position="204"/>
        <end position="311"/>
    </location>
</feature>
<evidence type="ECO:0000256" key="2">
    <source>
        <dbReference type="ARBA" id="ARBA00022737"/>
    </source>
</evidence>
<name>A0A7J7JCV7_BUGNE</name>
<organism evidence="4 5">
    <name type="scientific">Bugula neritina</name>
    <name type="common">Brown bryozoan</name>
    <name type="synonym">Sertularia neritina</name>
    <dbReference type="NCBI Taxonomy" id="10212"/>
    <lineage>
        <taxon>Eukaryota</taxon>
        <taxon>Metazoa</taxon>
        <taxon>Spiralia</taxon>
        <taxon>Lophotrochozoa</taxon>
        <taxon>Bryozoa</taxon>
        <taxon>Gymnolaemata</taxon>
        <taxon>Cheilostomatida</taxon>
        <taxon>Flustrina</taxon>
        <taxon>Buguloidea</taxon>
        <taxon>Bugulidae</taxon>
        <taxon>Bugula</taxon>
    </lineage>
</organism>
<dbReference type="AlphaFoldDB" id="A0A7J7JCV7"/>
<proteinExistence type="predicted"/>
<sequence>MTDSTHEVNTVDVVVEENPQEFFAWYRHSGENEIPELSPFQTMCNSSSNMKPVKDYRVILQDIGSNYITHMYVGVTGIAPNLGVICPRVTHLRICMFTGSDNKIDFIEHCKEVCKLEIHNTDLSANGFPDVFSKLTSVKELYLDWCILPQLPEKLQSLASLKHLQVLSLPGGRRSIGYPEVVSSLTNLTHLYLPMLNITELPWSFSSLKNLRELSLSRNKFANHQLPVVVCELTELVHLDLTSCDLIDLPQSFCRLTKLEHLILTFNNLKILPPPIYSLTNLICLSVPGNFKLRTFDKAILNLEKLEELHFGDCYALKEPPWKLCFEGIAGVRRYFMEREASRLVD</sequence>
<dbReference type="SMART" id="SM00369">
    <property type="entry name" value="LRR_TYP"/>
    <property type="match status" value="4"/>
</dbReference>
<comment type="caution">
    <text evidence="4">The sequence shown here is derived from an EMBL/GenBank/DDBJ whole genome shotgun (WGS) entry which is preliminary data.</text>
</comment>
<dbReference type="Proteomes" id="UP000593567">
    <property type="component" value="Unassembled WGS sequence"/>
</dbReference>
<dbReference type="PANTHER" id="PTHR48051">
    <property type="match status" value="1"/>
</dbReference>
<keyword evidence="5" id="KW-1185">Reference proteome</keyword>
<keyword evidence="1" id="KW-0433">Leucine-rich repeat</keyword>
<dbReference type="EMBL" id="VXIV02002667">
    <property type="protein sequence ID" value="KAF6023763.1"/>
    <property type="molecule type" value="Genomic_DNA"/>
</dbReference>
<dbReference type="InterPro" id="IPR032675">
    <property type="entry name" value="LRR_dom_sf"/>
</dbReference>
<gene>
    <name evidence="4" type="ORF">EB796_017937</name>
</gene>
<dbReference type="Pfam" id="PF23598">
    <property type="entry name" value="LRR_14"/>
    <property type="match status" value="1"/>
</dbReference>
<accession>A0A7J7JCV7</accession>
<dbReference type="InterPro" id="IPR050216">
    <property type="entry name" value="LRR_domain-containing"/>
</dbReference>
<dbReference type="SUPFAM" id="SSF52058">
    <property type="entry name" value="L domain-like"/>
    <property type="match status" value="1"/>
</dbReference>
<keyword evidence="2" id="KW-0677">Repeat</keyword>
<evidence type="ECO:0000313" key="4">
    <source>
        <dbReference type="EMBL" id="KAF6023763.1"/>
    </source>
</evidence>
<evidence type="ECO:0000313" key="5">
    <source>
        <dbReference type="Proteomes" id="UP000593567"/>
    </source>
</evidence>
<evidence type="ECO:0000259" key="3">
    <source>
        <dbReference type="Pfam" id="PF23598"/>
    </source>
</evidence>
<dbReference type="PANTHER" id="PTHR48051:SF1">
    <property type="entry name" value="RAS SUPPRESSOR PROTEIN 1"/>
    <property type="match status" value="1"/>
</dbReference>
<dbReference type="InterPro" id="IPR003591">
    <property type="entry name" value="Leu-rich_rpt_typical-subtyp"/>
</dbReference>
<dbReference type="OrthoDB" id="676979at2759"/>
<reference evidence="4" key="1">
    <citation type="submission" date="2020-06" db="EMBL/GenBank/DDBJ databases">
        <title>Draft genome of Bugula neritina, a colonial animal packing powerful symbionts and potential medicines.</title>
        <authorList>
            <person name="Rayko M."/>
        </authorList>
    </citation>
    <scope>NUCLEOTIDE SEQUENCE [LARGE SCALE GENOMIC DNA]</scope>
    <source>
        <strain evidence="4">Kwan_BN1</strain>
    </source>
</reference>
<dbReference type="Gene3D" id="3.80.10.10">
    <property type="entry name" value="Ribonuclease Inhibitor"/>
    <property type="match status" value="1"/>
</dbReference>
<evidence type="ECO:0000256" key="1">
    <source>
        <dbReference type="ARBA" id="ARBA00022614"/>
    </source>
</evidence>
<dbReference type="GO" id="GO:0005737">
    <property type="term" value="C:cytoplasm"/>
    <property type="evidence" value="ECO:0007669"/>
    <property type="project" value="TreeGrafter"/>
</dbReference>
<protein>
    <recommendedName>
        <fullName evidence="3">Disease resistance R13L4/SHOC-2-like LRR domain-containing protein</fullName>
    </recommendedName>
</protein>
<dbReference type="InterPro" id="IPR055414">
    <property type="entry name" value="LRR_R13L4/SHOC2-like"/>
</dbReference>